<proteinExistence type="predicted"/>
<dbReference type="FunFam" id="3.30.70.270:FF:000001">
    <property type="entry name" value="Diguanylate cyclase domain protein"/>
    <property type="match status" value="1"/>
</dbReference>
<comment type="caution">
    <text evidence="5">The sequence shown here is derived from an EMBL/GenBank/DDBJ whole genome shotgun (WGS) entry which is preliminary data.</text>
</comment>
<gene>
    <name evidence="5" type="ORF">C0081_21385</name>
</gene>
<dbReference type="InterPro" id="IPR050469">
    <property type="entry name" value="Diguanylate_Cyclase"/>
</dbReference>
<dbReference type="AlphaFoldDB" id="A0A2N5XK44"/>
<feature type="domain" description="GGDEF" evidence="4">
    <location>
        <begin position="127"/>
        <end position="260"/>
    </location>
</feature>
<reference evidence="5 6" key="1">
    <citation type="submission" date="2018-01" db="EMBL/GenBank/DDBJ databases">
        <title>The draft genome sequence of Cohaesibacter sp. H1304.</title>
        <authorList>
            <person name="Wang N.-N."/>
            <person name="Du Z.-J."/>
        </authorList>
    </citation>
    <scope>NUCLEOTIDE SEQUENCE [LARGE SCALE GENOMIC DNA]</scope>
    <source>
        <strain evidence="5 6">H1304</strain>
    </source>
</reference>
<evidence type="ECO:0000256" key="3">
    <source>
        <dbReference type="SAM" id="Phobius"/>
    </source>
</evidence>
<dbReference type="InterPro" id="IPR000160">
    <property type="entry name" value="GGDEF_dom"/>
</dbReference>
<dbReference type="GO" id="GO:0052621">
    <property type="term" value="F:diguanylate cyclase activity"/>
    <property type="evidence" value="ECO:0007669"/>
    <property type="project" value="UniProtKB-EC"/>
</dbReference>
<dbReference type="Pfam" id="PF00990">
    <property type="entry name" value="GGDEF"/>
    <property type="match status" value="1"/>
</dbReference>
<keyword evidence="6" id="KW-1185">Reference proteome</keyword>
<dbReference type="PANTHER" id="PTHR45138:SF9">
    <property type="entry name" value="DIGUANYLATE CYCLASE DGCM-RELATED"/>
    <property type="match status" value="1"/>
</dbReference>
<dbReference type="CDD" id="cd01949">
    <property type="entry name" value="GGDEF"/>
    <property type="match status" value="1"/>
</dbReference>
<feature type="transmembrane region" description="Helical" evidence="3">
    <location>
        <begin position="26"/>
        <end position="53"/>
    </location>
</feature>
<dbReference type="NCBIfam" id="TIGR00254">
    <property type="entry name" value="GGDEF"/>
    <property type="match status" value="1"/>
</dbReference>
<dbReference type="PROSITE" id="PS50887">
    <property type="entry name" value="GGDEF"/>
    <property type="match status" value="1"/>
</dbReference>
<name>A0A2N5XK44_9HYPH</name>
<comment type="catalytic activity">
    <reaction evidence="2">
        <text>2 GTP = 3',3'-c-di-GMP + 2 diphosphate</text>
        <dbReference type="Rhea" id="RHEA:24898"/>
        <dbReference type="ChEBI" id="CHEBI:33019"/>
        <dbReference type="ChEBI" id="CHEBI:37565"/>
        <dbReference type="ChEBI" id="CHEBI:58805"/>
        <dbReference type="EC" id="2.7.7.65"/>
    </reaction>
</comment>
<protein>
    <recommendedName>
        <fullName evidence="1">diguanylate cyclase</fullName>
        <ecNumber evidence="1">2.7.7.65</ecNumber>
    </recommendedName>
</protein>
<dbReference type="Gene3D" id="3.30.70.270">
    <property type="match status" value="1"/>
</dbReference>
<dbReference type="SMART" id="SM00267">
    <property type="entry name" value="GGDEF"/>
    <property type="match status" value="1"/>
</dbReference>
<dbReference type="InterPro" id="IPR029787">
    <property type="entry name" value="Nucleotide_cyclase"/>
</dbReference>
<dbReference type="RefSeq" id="WP_101535771.1">
    <property type="nucleotide sequence ID" value="NZ_PKUQ01000055.1"/>
</dbReference>
<keyword evidence="3" id="KW-0812">Transmembrane</keyword>
<organism evidence="5 6">
    <name type="scientific">Cohaesibacter celericrescens</name>
    <dbReference type="NCBI Taxonomy" id="2067669"/>
    <lineage>
        <taxon>Bacteria</taxon>
        <taxon>Pseudomonadati</taxon>
        <taxon>Pseudomonadota</taxon>
        <taxon>Alphaproteobacteria</taxon>
        <taxon>Hyphomicrobiales</taxon>
        <taxon>Cohaesibacteraceae</taxon>
    </lineage>
</organism>
<dbReference type="EC" id="2.7.7.65" evidence="1"/>
<dbReference type="OrthoDB" id="9812260at2"/>
<accession>A0A2N5XK44</accession>
<dbReference type="GO" id="GO:0005886">
    <property type="term" value="C:plasma membrane"/>
    <property type="evidence" value="ECO:0007669"/>
    <property type="project" value="TreeGrafter"/>
</dbReference>
<evidence type="ECO:0000313" key="5">
    <source>
        <dbReference type="EMBL" id="PLW74872.1"/>
    </source>
</evidence>
<dbReference type="Proteomes" id="UP000234881">
    <property type="component" value="Unassembled WGS sequence"/>
</dbReference>
<dbReference type="GO" id="GO:0043709">
    <property type="term" value="P:cell adhesion involved in single-species biofilm formation"/>
    <property type="evidence" value="ECO:0007669"/>
    <property type="project" value="TreeGrafter"/>
</dbReference>
<evidence type="ECO:0000259" key="4">
    <source>
        <dbReference type="PROSITE" id="PS50887"/>
    </source>
</evidence>
<feature type="transmembrane region" description="Helical" evidence="3">
    <location>
        <begin position="59"/>
        <end position="80"/>
    </location>
</feature>
<keyword evidence="3" id="KW-0472">Membrane</keyword>
<dbReference type="GO" id="GO:1902201">
    <property type="term" value="P:negative regulation of bacterial-type flagellum-dependent cell motility"/>
    <property type="evidence" value="ECO:0007669"/>
    <property type="project" value="TreeGrafter"/>
</dbReference>
<evidence type="ECO:0000256" key="1">
    <source>
        <dbReference type="ARBA" id="ARBA00012528"/>
    </source>
</evidence>
<sequence length="279" mass="31288">MVTDKSEAFLNKFYRYLGRIKTRGHAFLFSSILASVCSLLSLAGTSFALNYVVSPILPVVQALAYFLPFALVLGSSFLLMRGFAMLEQRNKALSEVVERDHLTRLANRAAFYRRGKEMTIQANIHKSGLSLIMFDADYFKSINDTFGHIVGDLALQHLAEILRQVTRDNDLVARWGGEEFAILLRSSGALGARAFAERACETVAETPFYWEGNKINMTMSAGVTEWNHTEDKFESLVLRADKALYVAKSAGRDRVHVSFSYPDQVEGYEQDVQFDEAVA</sequence>
<dbReference type="PANTHER" id="PTHR45138">
    <property type="entry name" value="REGULATORY COMPONENTS OF SENSORY TRANSDUCTION SYSTEM"/>
    <property type="match status" value="1"/>
</dbReference>
<evidence type="ECO:0000256" key="2">
    <source>
        <dbReference type="ARBA" id="ARBA00034247"/>
    </source>
</evidence>
<keyword evidence="3" id="KW-1133">Transmembrane helix</keyword>
<dbReference type="EMBL" id="PKUQ01000055">
    <property type="protein sequence ID" value="PLW74872.1"/>
    <property type="molecule type" value="Genomic_DNA"/>
</dbReference>
<dbReference type="SUPFAM" id="SSF55073">
    <property type="entry name" value="Nucleotide cyclase"/>
    <property type="match status" value="1"/>
</dbReference>
<dbReference type="InterPro" id="IPR043128">
    <property type="entry name" value="Rev_trsase/Diguanyl_cyclase"/>
</dbReference>
<evidence type="ECO:0000313" key="6">
    <source>
        <dbReference type="Proteomes" id="UP000234881"/>
    </source>
</evidence>